<reference evidence="8 9" key="1">
    <citation type="submission" date="2016-03" db="EMBL/GenBank/DDBJ databases">
        <title>Choanephora cucurbitarum.</title>
        <authorList>
            <person name="Min B."/>
            <person name="Park H."/>
            <person name="Park J.-H."/>
            <person name="Shin H.-D."/>
            <person name="Choi I.-G."/>
        </authorList>
    </citation>
    <scope>NUCLEOTIDE SEQUENCE [LARGE SCALE GENOMIC DNA]</scope>
    <source>
        <strain evidence="8 9">KUS-F28377</strain>
    </source>
</reference>
<dbReference type="InterPro" id="IPR036390">
    <property type="entry name" value="WH_DNA-bd_sf"/>
</dbReference>
<evidence type="ECO:0000259" key="7">
    <source>
        <dbReference type="PROSITE" id="PS50039"/>
    </source>
</evidence>
<sequence length="597" mass="65905">MQYLPSNSLSSSNIQKIEATSNSNTPWMQSSNHTISEQYYSGDSPDSMLTDTEPDNVYLSDTPKSQRSRNSTSDMCVEKNTEGKPPYSYATLIKYAIERSSENKLTLSQIYQWVIEHYPYYGSAGSGWKNSIRHNLSLNKSFVRVPRPVNEPGKGSYWTVDQYASDTEQRVRTNVRGRSNKPNNDASFSNHHRANPWLLGNSSRHVRDSRSLSKDAGVPSSPSAAATGTATVRRQSQYGYCSHPYGGGYERNFNQQYGYPNYQYQQRVSSYESLLPARQHSSVTYSLPMSNHHSMSTSYNQGFGNSIYTQPFYSHRQSCPDLSSTYSETNTLPNFNTISSNETCLEPSNSTPCITNNQKMTFAPPHQPFSSYSSTLPTTNNGDTQSFESPSSSPTSIKGNARATQEPPLSSFFKEFENKAQHTLPSPVLSSSNCSSTSPSSSASSQHLSAADPLSLVAQHTSPVTTAVSAAPGSNRLTSPYYPSNLLIHQNNHNLVQKQEGCLTSPSSPLVVSDNSVAYMDIVSQQKQHTTADNSLVSPSLSQRDLSSPQPSITSPSSQQDFYSQQNGMTSPQPQPSKRESITTNSLFVQNDNLSQW</sequence>
<evidence type="ECO:0000313" key="8">
    <source>
        <dbReference type="EMBL" id="OBZ87629.1"/>
    </source>
</evidence>
<dbReference type="OrthoDB" id="5954824at2759"/>
<feature type="compositionally biased region" description="Polar residues" evidence="6">
    <location>
        <begin position="526"/>
        <end position="546"/>
    </location>
</feature>
<dbReference type="AlphaFoldDB" id="A0A1C7NFX0"/>
<feature type="compositionally biased region" description="Polar residues" evidence="6">
    <location>
        <begin position="62"/>
        <end position="74"/>
    </location>
</feature>
<dbReference type="Pfam" id="PF00250">
    <property type="entry name" value="Forkhead"/>
    <property type="match status" value="1"/>
</dbReference>
<feature type="region of interest" description="Disordered" evidence="6">
    <location>
        <begin position="36"/>
        <end position="81"/>
    </location>
</feature>
<comment type="subcellular location">
    <subcellularLocation>
        <location evidence="5">Nucleus</location>
    </subcellularLocation>
</comment>
<feature type="DNA-binding region" description="Fork-head" evidence="5">
    <location>
        <begin position="84"/>
        <end position="181"/>
    </location>
</feature>
<dbReference type="STRING" id="101091.A0A1C7NFX0"/>
<dbReference type="PROSITE" id="PS00657">
    <property type="entry name" value="FORK_HEAD_1"/>
    <property type="match status" value="1"/>
</dbReference>
<evidence type="ECO:0000256" key="5">
    <source>
        <dbReference type="PROSITE-ProRule" id="PRU00089"/>
    </source>
</evidence>
<keyword evidence="4 5" id="KW-0539">Nucleus</keyword>
<dbReference type="GO" id="GO:0005634">
    <property type="term" value="C:nucleus"/>
    <property type="evidence" value="ECO:0007669"/>
    <property type="project" value="UniProtKB-SubCell"/>
</dbReference>
<dbReference type="PANTHER" id="PTHR46078:SF2">
    <property type="entry name" value="FORK-HEAD DOMAIN-CONTAINING PROTEIN"/>
    <property type="match status" value="1"/>
</dbReference>
<dbReference type="CDD" id="cd20024">
    <property type="entry name" value="FH_FOXJ2-like"/>
    <property type="match status" value="1"/>
</dbReference>
<dbReference type="GO" id="GO:0000978">
    <property type="term" value="F:RNA polymerase II cis-regulatory region sequence-specific DNA binding"/>
    <property type="evidence" value="ECO:0007669"/>
    <property type="project" value="TreeGrafter"/>
</dbReference>
<dbReference type="Gene3D" id="1.10.10.10">
    <property type="entry name" value="Winged helix-like DNA-binding domain superfamily/Winged helix DNA-binding domain"/>
    <property type="match status" value="1"/>
</dbReference>
<dbReference type="SMART" id="SM00339">
    <property type="entry name" value="FH"/>
    <property type="match status" value="1"/>
</dbReference>
<dbReference type="InParanoid" id="A0A1C7NFX0"/>
<dbReference type="InterPro" id="IPR030456">
    <property type="entry name" value="TF_fork_head_CS_2"/>
</dbReference>
<dbReference type="PROSITE" id="PS00658">
    <property type="entry name" value="FORK_HEAD_2"/>
    <property type="match status" value="1"/>
</dbReference>
<accession>A0A1C7NFX0</accession>
<dbReference type="SUPFAM" id="SSF46785">
    <property type="entry name" value="Winged helix' DNA-binding domain"/>
    <property type="match status" value="1"/>
</dbReference>
<dbReference type="FunFam" id="1.10.10.10:FF:000135">
    <property type="entry name" value="forkhead box protein G1"/>
    <property type="match status" value="1"/>
</dbReference>
<feature type="region of interest" description="Disordered" evidence="6">
    <location>
        <begin position="168"/>
        <end position="233"/>
    </location>
</feature>
<comment type="caution">
    <text evidence="8">The sequence shown here is derived from an EMBL/GenBank/DDBJ whole genome shotgun (WGS) entry which is preliminary data.</text>
</comment>
<organism evidence="8 9">
    <name type="scientific">Choanephora cucurbitarum</name>
    <dbReference type="NCBI Taxonomy" id="101091"/>
    <lineage>
        <taxon>Eukaryota</taxon>
        <taxon>Fungi</taxon>
        <taxon>Fungi incertae sedis</taxon>
        <taxon>Mucoromycota</taxon>
        <taxon>Mucoromycotina</taxon>
        <taxon>Mucoromycetes</taxon>
        <taxon>Mucorales</taxon>
        <taxon>Mucorineae</taxon>
        <taxon>Choanephoraceae</taxon>
        <taxon>Choanephoroideae</taxon>
        <taxon>Choanephora</taxon>
    </lineage>
</organism>
<dbReference type="InterPro" id="IPR045912">
    <property type="entry name" value="FOXJ2/3-like"/>
</dbReference>
<proteinExistence type="predicted"/>
<keyword evidence="1" id="KW-0805">Transcription regulation</keyword>
<feature type="region of interest" description="Disordered" evidence="6">
    <location>
        <begin position="424"/>
        <end position="448"/>
    </location>
</feature>
<feature type="compositionally biased region" description="Low complexity" evidence="6">
    <location>
        <begin position="386"/>
        <end position="396"/>
    </location>
</feature>
<evidence type="ECO:0000313" key="9">
    <source>
        <dbReference type="Proteomes" id="UP000093000"/>
    </source>
</evidence>
<dbReference type="GO" id="GO:0000981">
    <property type="term" value="F:DNA-binding transcription factor activity, RNA polymerase II-specific"/>
    <property type="evidence" value="ECO:0007669"/>
    <property type="project" value="TreeGrafter"/>
</dbReference>
<keyword evidence="9" id="KW-1185">Reference proteome</keyword>
<keyword evidence="2 5" id="KW-0238">DNA-binding</keyword>
<protein>
    <submittedName>
        <fullName evidence="8">Forkhead box protein J3</fullName>
    </submittedName>
</protein>
<evidence type="ECO:0000256" key="1">
    <source>
        <dbReference type="ARBA" id="ARBA00023015"/>
    </source>
</evidence>
<dbReference type="PROSITE" id="PS50039">
    <property type="entry name" value="FORK_HEAD_3"/>
    <property type="match status" value="1"/>
</dbReference>
<evidence type="ECO:0000256" key="2">
    <source>
        <dbReference type="ARBA" id="ARBA00023125"/>
    </source>
</evidence>
<dbReference type="FunCoup" id="A0A1C7NFX0">
    <property type="interactions" value="3"/>
</dbReference>
<dbReference type="InterPro" id="IPR018122">
    <property type="entry name" value="TF_fork_head_CS_1"/>
</dbReference>
<feature type="compositionally biased region" description="Polar residues" evidence="6">
    <location>
        <begin position="582"/>
        <end position="597"/>
    </location>
</feature>
<dbReference type="PANTHER" id="PTHR46078">
    <property type="entry name" value="FORKHEAD BOX PROTEIN J2 FAMILY MEMBER"/>
    <property type="match status" value="1"/>
</dbReference>
<feature type="domain" description="Fork-head" evidence="7">
    <location>
        <begin position="84"/>
        <end position="181"/>
    </location>
</feature>
<dbReference type="InterPro" id="IPR001766">
    <property type="entry name" value="Fork_head_dom"/>
</dbReference>
<evidence type="ECO:0000256" key="6">
    <source>
        <dbReference type="SAM" id="MobiDB-lite"/>
    </source>
</evidence>
<feature type="compositionally biased region" description="Low complexity" evidence="6">
    <location>
        <begin position="547"/>
        <end position="560"/>
    </location>
</feature>
<gene>
    <name evidence="8" type="primary">FOXJ3_0</name>
    <name evidence="8" type="ORF">A0J61_04321</name>
</gene>
<dbReference type="InterPro" id="IPR036388">
    <property type="entry name" value="WH-like_DNA-bd_sf"/>
</dbReference>
<feature type="compositionally biased region" description="Polar residues" evidence="6">
    <location>
        <begin position="368"/>
        <end position="385"/>
    </location>
</feature>
<name>A0A1C7NFX0_9FUNG</name>
<feature type="region of interest" description="Disordered" evidence="6">
    <location>
        <begin position="355"/>
        <end position="406"/>
    </location>
</feature>
<keyword evidence="3" id="KW-0804">Transcription</keyword>
<feature type="region of interest" description="Disordered" evidence="6">
    <location>
        <begin position="526"/>
        <end position="597"/>
    </location>
</feature>
<evidence type="ECO:0000256" key="4">
    <source>
        <dbReference type="ARBA" id="ARBA00023242"/>
    </source>
</evidence>
<evidence type="ECO:0000256" key="3">
    <source>
        <dbReference type="ARBA" id="ARBA00023163"/>
    </source>
</evidence>
<dbReference type="PRINTS" id="PR00053">
    <property type="entry name" value="FORKHEAD"/>
</dbReference>
<dbReference type="EMBL" id="LUGH01000209">
    <property type="protein sequence ID" value="OBZ87629.1"/>
    <property type="molecule type" value="Genomic_DNA"/>
</dbReference>
<dbReference type="Proteomes" id="UP000093000">
    <property type="component" value="Unassembled WGS sequence"/>
</dbReference>
<feature type="compositionally biased region" description="Polar residues" evidence="6">
    <location>
        <begin position="561"/>
        <end position="572"/>
    </location>
</feature>
<feature type="compositionally biased region" description="Polar residues" evidence="6">
    <location>
        <begin position="180"/>
        <end position="189"/>
    </location>
</feature>
<feature type="compositionally biased region" description="Low complexity" evidence="6">
    <location>
        <begin position="216"/>
        <end position="232"/>
    </location>
</feature>